<comment type="caution">
    <text evidence="1">The sequence shown here is derived from an EMBL/GenBank/DDBJ whole genome shotgun (WGS) entry which is preliminary data.</text>
</comment>
<reference evidence="1 2" key="1">
    <citation type="submission" date="2024-04" db="EMBL/GenBank/DDBJ databases">
        <title>genome sequences of Mucor flavus KT1a and Helicostylum pulchrum KT1b strains isolation_sourced from the surface of a dry-aged beef.</title>
        <authorList>
            <person name="Toyotome T."/>
            <person name="Hosono M."/>
            <person name="Torimaru M."/>
            <person name="Fukuda K."/>
            <person name="Mikami N."/>
        </authorList>
    </citation>
    <scope>NUCLEOTIDE SEQUENCE [LARGE SCALE GENOMIC DNA]</scope>
    <source>
        <strain evidence="1 2">KT1b</strain>
    </source>
</reference>
<keyword evidence="2" id="KW-1185">Reference proteome</keyword>
<organism evidence="1 2">
    <name type="scientific">Helicostylum pulchrum</name>
    <dbReference type="NCBI Taxonomy" id="562976"/>
    <lineage>
        <taxon>Eukaryota</taxon>
        <taxon>Fungi</taxon>
        <taxon>Fungi incertae sedis</taxon>
        <taxon>Mucoromycota</taxon>
        <taxon>Mucoromycotina</taxon>
        <taxon>Mucoromycetes</taxon>
        <taxon>Mucorales</taxon>
        <taxon>Mucorineae</taxon>
        <taxon>Mucoraceae</taxon>
        <taxon>Helicostylum</taxon>
    </lineage>
</organism>
<gene>
    <name evidence="1" type="ORF">HPULCUR_001146</name>
</gene>
<name>A0ABP9XM06_9FUNG</name>
<proteinExistence type="predicted"/>
<evidence type="ECO:0000313" key="2">
    <source>
        <dbReference type="Proteomes" id="UP001476247"/>
    </source>
</evidence>
<accession>A0ABP9XM06</accession>
<dbReference type="EMBL" id="BAABUJ010000005">
    <property type="protein sequence ID" value="GAA5795784.1"/>
    <property type="molecule type" value="Genomic_DNA"/>
</dbReference>
<dbReference type="Proteomes" id="UP001476247">
    <property type="component" value="Unassembled WGS sequence"/>
</dbReference>
<evidence type="ECO:0000313" key="1">
    <source>
        <dbReference type="EMBL" id="GAA5795784.1"/>
    </source>
</evidence>
<sequence length="97" mass="11196">MNLLEGNGITDIIKKNVANIYCLTKKEVNGGEMQDRGYVVRFQVNEDNQLMSLFFCHEDTILEIRKMPEAITIDATYKTNAHRLTFISIVGHKYQRS</sequence>
<protein>
    <submittedName>
        <fullName evidence="1">Uncharacterized protein</fullName>
    </submittedName>
</protein>